<evidence type="ECO:0000313" key="1">
    <source>
        <dbReference type="EMBL" id="MCP2001322.1"/>
    </source>
</evidence>
<protein>
    <submittedName>
        <fullName evidence="1">Uncharacterized protein</fullName>
    </submittedName>
</protein>
<organism evidence="1 2">
    <name type="scientific">Nitrobacter winogradskyi</name>
    <name type="common">Nitrobacter agilis</name>
    <dbReference type="NCBI Taxonomy" id="913"/>
    <lineage>
        <taxon>Bacteria</taxon>
        <taxon>Pseudomonadati</taxon>
        <taxon>Pseudomonadota</taxon>
        <taxon>Alphaproteobacteria</taxon>
        <taxon>Hyphomicrobiales</taxon>
        <taxon>Nitrobacteraceae</taxon>
        <taxon>Nitrobacter</taxon>
    </lineage>
</organism>
<gene>
    <name evidence="1" type="ORF">J2S34_003808</name>
</gene>
<name>A0ACC6AP20_NITWI</name>
<keyword evidence="2" id="KW-1185">Reference proteome</keyword>
<dbReference type="EMBL" id="JALJZS010000006">
    <property type="protein sequence ID" value="MCP2001322.1"/>
    <property type="molecule type" value="Genomic_DNA"/>
</dbReference>
<sequence>MRHEVSPIHEVEPLPSELKSAERYPPPSGSYEAEDRRQHQQNNYER</sequence>
<reference evidence="1" key="1">
    <citation type="submission" date="2022-03" db="EMBL/GenBank/DDBJ databases">
        <title>Interactions between chemoautotrophic and heterotrophic bacteria.</title>
        <authorList>
            <person name="Santoro A."/>
        </authorList>
    </citation>
    <scope>NUCLEOTIDE SEQUENCE</scope>
    <source>
        <strain evidence="1">Nb-106</strain>
    </source>
</reference>
<accession>A0ACC6AP20</accession>
<comment type="caution">
    <text evidence="1">The sequence shown here is derived from an EMBL/GenBank/DDBJ whole genome shotgun (WGS) entry which is preliminary data.</text>
</comment>
<dbReference type="Proteomes" id="UP001205486">
    <property type="component" value="Unassembled WGS sequence"/>
</dbReference>
<proteinExistence type="predicted"/>
<evidence type="ECO:0000313" key="2">
    <source>
        <dbReference type="Proteomes" id="UP001205486"/>
    </source>
</evidence>